<organism evidence="1 2">
    <name type="scientific">Palleniella muris</name>
    <dbReference type="NCBI Taxonomy" id="3038145"/>
    <lineage>
        <taxon>Bacteria</taxon>
        <taxon>Pseudomonadati</taxon>
        <taxon>Bacteroidota</taxon>
        <taxon>Bacteroidia</taxon>
        <taxon>Bacteroidales</taxon>
        <taxon>Prevotellaceae</taxon>
        <taxon>Palleniella</taxon>
    </lineage>
</organism>
<gene>
    <name evidence="1" type="ORF">E5358_09365</name>
</gene>
<name>A0AC61QP99_9BACT</name>
<sequence>MILKEILEKYTFSEIFTELCEMIPDLNRKRPEIQEAYDFLLAQQPVTSKKKITYQLIEAQDSDDCFVGAEDRCFEAQWNVIIGKEVIIDNDVEISLFEIACNAFLCILLIGFKPRRFTELNEELLEMLR</sequence>
<evidence type="ECO:0000313" key="2">
    <source>
        <dbReference type="Proteomes" id="UP000308886"/>
    </source>
</evidence>
<keyword evidence="2" id="KW-1185">Reference proteome</keyword>
<evidence type="ECO:0000313" key="1">
    <source>
        <dbReference type="EMBL" id="TGX81730.1"/>
    </source>
</evidence>
<reference evidence="1" key="1">
    <citation type="submission" date="2019-04" db="EMBL/GenBank/DDBJ databases">
        <title>Microbes associate with the intestines of laboratory mice.</title>
        <authorList>
            <person name="Navarre W."/>
            <person name="Wong E."/>
            <person name="Huang K."/>
            <person name="Tropini C."/>
            <person name="Ng K."/>
            <person name="Yu B."/>
        </authorList>
    </citation>
    <scope>NUCLEOTIDE SEQUENCE</scope>
    <source>
        <strain evidence="1">NM73_A23</strain>
    </source>
</reference>
<comment type="caution">
    <text evidence="1">The sequence shown here is derived from an EMBL/GenBank/DDBJ whole genome shotgun (WGS) entry which is preliminary data.</text>
</comment>
<accession>A0AC61QP99</accession>
<dbReference type="Proteomes" id="UP000308886">
    <property type="component" value="Unassembled WGS sequence"/>
</dbReference>
<dbReference type="EMBL" id="SRZC01000014">
    <property type="protein sequence ID" value="TGX81730.1"/>
    <property type="molecule type" value="Genomic_DNA"/>
</dbReference>
<protein>
    <submittedName>
        <fullName evidence="1">Uncharacterized protein</fullName>
    </submittedName>
</protein>
<proteinExistence type="predicted"/>